<sequence length="344" mass="38832">MFTSQEIGMSLKEVARRAGVGLATVDRVLNERGGVAPETVHRVLQAAREVGLKRILPEEHRHPWQIELLLSSNDSFFFKQLAQDFTEVASHLGYRRLTLRRTFVPEAQPERLAKLIRQGGETRDGLIVFAHEHPAIYEALDHCQARGVPVISLVTDLPGAARLCHVGINQLQAGRTAAQLMGKMLHQPGEVLMVSGHRDYSAHRQRIEGFRDLITSRFPHLQLREVLAAQENRDTLSKLLEKQLVQSGHLQGIYNTGLGNTEIGQALARHRRLNQCIWITHELYATTRTLMAQQSVALTLDQNTRQHAQLALQLMLNYLEQGEKPDIYINGKVDFIIYTAENCL</sequence>
<keyword evidence="6" id="KW-1185">Reference proteome</keyword>
<accession>A0ABT9TDR8</accession>
<dbReference type="InterPro" id="IPR010982">
    <property type="entry name" value="Lambda_DNA-bd_dom_sf"/>
</dbReference>
<dbReference type="InterPro" id="IPR028082">
    <property type="entry name" value="Peripla_BP_I"/>
</dbReference>
<proteinExistence type="predicted"/>
<evidence type="ECO:0000313" key="6">
    <source>
        <dbReference type="Proteomes" id="UP001244623"/>
    </source>
</evidence>
<dbReference type="PROSITE" id="PS00356">
    <property type="entry name" value="HTH_LACI_1"/>
    <property type="match status" value="1"/>
</dbReference>
<dbReference type="InterPro" id="IPR025997">
    <property type="entry name" value="SBP_2_dom"/>
</dbReference>
<protein>
    <submittedName>
        <fullName evidence="5">LacI family transcriptional regulator</fullName>
    </submittedName>
</protein>
<dbReference type="PANTHER" id="PTHR30146:SF152">
    <property type="entry name" value="TRANSCRIPTIONAL REGULATORY PROTEIN"/>
    <property type="match status" value="1"/>
</dbReference>
<dbReference type="Gene3D" id="3.40.50.2300">
    <property type="match status" value="2"/>
</dbReference>
<evidence type="ECO:0000313" key="5">
    <source>
        <dbReference type="EMBL" id="MDQ0021640.1"/>
    </source>
</evidence>
<name>A0ABT9TDR8_9GAMM</name>
<dbReference type="Pfam" id="PF13407">
    <property type="entry name" value="Peripla_BP_4"/>
    <property type="match status" value="1"/>
</dbReference>
<evidence type="ECO:0000256" key="2">
    <source>
        <dbReference type="ARBA" id="ARBA00023125"/>
    </source>
</evidence>
<dbReference type="InterPro" id="IPR000843">
    <property type="entry name" value="HTH_LacI"/>
</dbReference>
<dbReference type="SMART" id="SM00354">
    <property type="entry name" value="HTH_LACI"/>
    <property type="match status" value="1"/>
</dbReference>
<gene>
    <name evidence="5" type="ORF">J2X94_003826</name>
</gene>
<evidence type="ECO:0000256" key="3">
    <source>
        <dbReference type="ARBA" id="ARBA00023163"/>
    </source>
</evidence>
<evidence type="ECO:0000259" key="4">
    <source>
        <dbReference type="PROSITE" id="PS50932"/>
    </source>
</evidence>
<dbReference type="CDD" id="cd01392">
    <property type="entry name" value="HTH_LacI"/>
    <property type="match status" value="1"/>
</dbReference>
<feature type="domain" description="HTH lacI-type" evidence="4">
    <location>
        <begin position="9"/>
        <end position="51"/>
    </location>
</feature>
<reference evidence="5 6" key="1">
    <citation type="submission" date="2023-07" db="EMBL/GenBank/DDBJ databases">
        <title>Sorghum-associated microbial communities from plants grown in Nebraska, USA.</title>
        <authorList>
            <person name="Schachtman D."/>
        </authorList>
    </citation>
    <scope>NUCLEOTIDE SEQUENCE [LARGE SCALE GENOMIC DNA]</scope>
    <source>
        <strain evidence="5 6">CC49</strain>
    </source>
</reference>
<dbReference type="PANTHER" id="PTHR30146">
    <property type="entry name" value="LACI-RELATED TRANSCRIPTIONAL REPRESSOR"/>
    <property type="match status" value="1"/>
</dbReference>
<keyword evidence="1" id="KW-0805">Transcription regulation</keyword>
<keyword evidence="3" id="KW-0804">Transcription</keyword>
<dbReference type="EMBL" id="JAUSSJ010000009">
    <property type="protein sequence ID" value="MDQ0021640.1"/>
    <property type="molecule type" value="Genomic_DNA"/>
</dbReference>
<dbReference type="Pfam" id="PF00356">
    <property type="entry name" value="LacI"/>
    <property type="match status" value="1"/>
</dbReference>
<dbReference type="SUPFAM" id="SSF53822">
    <property type="entry name" value="Periplasmic binding protein-like I"/>
    <property type="match status" value="1"/>
</dbReference>
<dbReference type="Proteomes" id="UP001244623">
    <property type="component" value="Unassembled WGS sequence"/>
</dbReference>
<dbReference type="SUPFAM" id="SSF47413">
    <property type="entry name" value="lambda repressor-like DNA-binding domains"/>
    <property type="match status" value="1"/>
</dbReference>
<dbReference type="Gene3D" id="1.10.260.40">
    <property type="entry name" value="lambda repressor-like DNA-binding domains"/>
    <property type="match status" value="1"/>
</dbReference>
<organism evidence="5 6">
    <name type="scientific">[Curtobacterium] plantarum</name>
    <dbReference type="NCBI Taxonomy" id="221276"/>
    <lineage>
        <taxon>Bacteria</taxon>
        <taxon>Pseudomonadati</taxon>
        <taxon>Pseudomonadota</taxon>
        <taxon>Gammaproteobacteria</taxon>
        <taxon>Enterobacterales</taxon>
        <taxon>Erwiniaceae</taxon>
        <taxon>Pantoea</taxon>
    </lineage>
</organism>
<dbReference type="CDD" id="cd06307">
    <property type="entry name" value="PBP1_sugar_binding"/>
    <property type="match status" value="1"/>
</dbReference>
<dbReference type="PROSITE" id="PS50932">
    <property type="entry name" value="HTH_LACI_2"/>
    <property type="match status" value="1"/>
</dbReference>
<keyword evidence="2" id="KW-0238">DNA-binding</keyword>
<comment type="caution">
    <text evidence="5">The sequence shown here is derived from an EMBL/GenBank/DDBJ whole genome shotgun (WGS) entry which is preliminary data.</text>
</comment>
<evidence type="ECO:0000256" key="1">
    <source>
        <dbReference type="ARBA" id="ARBA00023015"/>
    </source>
</evidence>